<dbReference type="InterPro" id="IPR032466">
    <property type="entry name" value="Metal_Hydrolase"/>
</dbReference>
<name>A0ABS1BMM6_9SPHI</name>
<dbReference type="Proteomes" id="UP000660024">
    <property type="component" value="Unassembled WGS sequence"/>
</dbReference>
<gene>
    <name evidence="3" type="ORF">I5M32_14375</name>
</gene>
<keyword evidence="4" id="KW-1185">Reference proteome</keyword>
<evidence type="ECO:0000313" key="4">
    <source>
        <dbReference type="Proteomes" id="UP000660024"/>
    </source>
</evidence>
<evidence type="ECO:0000256" key="1">
    <source>
        <dbReference type="ARBA" id="ARBA00038310"/>
    </source>
</evidence>
<dbReference type="InterPro" id="IPR052350">
    <property type="entry name" value="Metallo-dep_Lactonases"/>
</dbReference>
<dbReference type="InterPro" id="IPR006680">
    <property type="entry name" value="Amidohydro-rel"/>
</dbReference>
<dbReference type="Pfam" id="PF04909">
    <property type="entry name" value="Amidohydro_2"/>
    <property type="match status" value="1"/>
</dbReference>
<dbReference type="EMBL" id="JAEHFY010000023">
    <property type="protein sequence ID" value="MBK0384152.1"/>
    <property type="molecule type" value="Genomic_DNA"/>
</dbReference>
<dbReference type="SUPFAM" id="SSF51556">
    <property type="entry name" value="Metallo-dependent hydrolases"/>
    <property type="match status" value="1"/>
</dbReference>
<reference evidence="3 4" key="1">
    <citation type="submission" date="2020-12" db="EMBL/GenBank/DDBJ databases">
        <title>Bacterial novel species Pedobacter sp. SD-b isolated from soil.</title>
        <authorList>
            <person name="Jung H.-Y."/>
        </authorList>
    </citation>
    <scope>NUCLEOTIDE SEQUENCE [LARGE SCALE GENOMIC DNA]</scope>
    <source>
        <strain evidence="3 4">SD-b</strain>
    </source>
</reference>
<feature type="domain" description="Amidohydrolase-related" evidence="2">
    <location>
        <begin position="4"/>
        <end position="275"/>
    </location>
</feature>
<evidence type="ECO:0000313" key="3">
    <source>
        <dbReference type="EMBL" id="MBK0384152.1"/>
    </source>
</evidence>
<organism evidence="3 4">
    <name type="scientific">Pedobacter segetis</name>
    <dbReference type="NCBI Taxonomy" id="2793069"/>
    <lineage>
        <taxon>Bacteria</taxon>
        <taxon>Pseudomonadati</taxon>
        <taxon>Bacteroidota</taxon>
        <taxon>Sphingobacteriia</taxon>
        <taxon>Sphingobacteriales</taxon>
        <taxon>Sphingobacteriaceae</taxon>
        <taxon>Pedobacter</taxon>
    </lineage>
</organism>
<sequence>MLKIDAHQHFWKFDPVKHSWINSEMNVIRRDFMPKDLQPLLHEKKFNGCIAVQADEHEDENTFLLELASENDFIKGVIGWVNFFDKSVASRIEFYSQYEKMKGFRYILQDKNPRDLMLHKTFLDGLKALDDHQFLYEVLIFTDQLCFAKELVSRFPNQIFVLDHLSKPMIKIGEIDQWRKDISALAEHENVCCKISGMVTEADWKNWKYEDFEPYLDVVFNAFGSNRVLFGSDWPVCNLAGNYQQVAQIAEYYTKQLSRDEQEKFWGRNAAKYYQLI</sequence>
<evidence type="ECO:0000259" key="2">
    <source>
        <dbReference type="Pfam" id="PF04909"/>
    </source>
</evidence>
<comment type="caution">
    <text evidence="3">The sequence shown here is derived from an EMBL/GenBank/DDBJ whole genome shotgun (WGS) entry which is preliminary data.</text>
</comment>
<protein>
    <submittedName>
        <fullName evidence="3">Amidohydrolase family protein</fullName>
    </submittedName>
</protein>
<proteinExistence type="inferred from homology"/>
<dbReference type="PANTHER" id="PTHR43569">
    <property type="entry name" value="AMIDOHYDROLASE"/>
    <property type="match status" value="1"/>
</dbReference>
<dbReference type="PANTHER" id="PTHR43569:SF2">
    <property type="entry name" value="AMIDOHYDROLASE-RELATED DOMAIN-CONTAINING PROTEIN"/>
    <property type="match status" value="1"/>
</dbReference>
<accession>A0ABS1BMM6</accession>
<dbReference type="RefSeq" id="WP_200587606.1">
    <property type="nucleotide sequence ID" value="NZ_JAEHFY010000023.1"/>
</dbReference>
<comment type="similarity">
    <text evidence="1">Belongs to the metallo-dependent hydrolases superfamily.</text>
</comment>
<dbReference type="Gene3D" id="3.20.20.140">
    <property type="entry name" value="Metal-dependent hydrolases"/>
    <property type="match status" value="1"/>
</dbReference>